<feature type="domain" description="WAP" evidence="2">
    <location>
        <begin position="61"/>
        <end position="112"/>
    </location>
</feature>
<dbReference type="OrthoDB" id="4473401at2759"/>
<evidence type="ECO:0000313" key="3">
    <source>
        <dbReference type="EMBL" id="KAJ6649325.1"/>
    </source>
</evidence>
<sequence length="112" mass="12360">MKILFLLTLTIIFIMQSQYAADALMCPVPDNKVCIHYYDQCGRDADCRSDQKCCPQPGCGRECKKGVLQCPPSDPNIRCIWYHDSCTSDADCGTGKKCCLQLACGHSCKDGV</sequence>
<evidence type="ECO:0000259" key="2">
    <source>
        <dbReference type="PROSITE" id="PS51390"/>
    </source>
</evidence>
<gene>
    <name evidence="3" type="ORF">Bhyg_04559</name>
</gene>
<dbReference type="InterPro" id="IPR008197">
    <property type="entry name" value="WAP_dom"/>
</dbReference>
<proteinExistence type="predicted"/>
<name>A0A9Q0SA51_9DIPT</name>
<dbReference type="Gene3D" id="4.10.75.10">
    <property type="entry name" value="Elafin-like"/>
    <property type="match status" value="2"/>
</dbReference>
<feature type="signal peptide" evidence="1">
    <location>
        <begin position="1"/>
        <end position="20"/>
    </location>
</feature>
<evidence type="ECO:0000256" key="1">
    <source>
        <dbReference type="SAM" id="SignalP"/>
    </source>
</evidence>
<dbReference type="Proteomes" id="UP001151699">
    <property type="component" value="Chromosome A"/>
</dbReference>
<accession>A0A9Q0SA51</accession>
<feature type="chain" id="PRO_5040205508" description="WAP domain-containing protein" evidence="1">
    <location>
        <begin position="21"/>
        <end position="112"/>
    </location>
</feature>
<keyword evidence="1" id="KW-0732">Signal</keyword>
<dbReference type="InterPro" id="IPR036645">
    <property type="entry name" value="Elafin-like_sf"/>
</dbReference>
<evidence type="ECO:0000313" key="4">
    <source>
        <dbReference type="Proteomes" id="UP001151699"/>
    </source>
</evidence>
<organism evidence="3 4">
    <name type="scientific">Pseudolycoriella hygida</name>
    <dbReference type="NCBI Taxonomy" id="35572"/>
    <lineage>
        <taxon>Eukaryota</taxon>
        <taxon>Metazoa</taxon>
        <taxon>Ecdysozoa</taxon>
        <taxon>Arthropoda</taxon>
        <taxon>Hexapoda</taxon>
        <taxon>Insecta</taxon>
        <taxon>Pterygota</taxon>
        <taxon>Neoptera</taxon>
        <taxon>Endopterygota</taxon>
        <taxon>Diptera</taxon>
        <taxon>Nematocera</taxon>
        <taxon>Sciaroidea</taxon>
        <taxon>Sciaridae</taxon>
        <taxon>Pseudolycoriella</taxon>
    </lineage>
</organism>
<dbReference type="GO" id="GO:0030414">
    <property type="term" value="F:peptidase inhibitor activity"/>
    <property type="evidence" value="ECO:0007669"/>
    <property type="project" value="InterPro"/>
</dbReference>
<keyword evidence="4" id="KW-1185">Reference proteome</keyword>
<dbReference type="SUPFAM" id="SSF57256">
    <property type="entry name" value="Elafin-like"/>
    <property type="match status" value="2"/>
</dbReference>
<comment type="caution">
    <text evidence="3">The sequence shown here is derived from an EMBL/GenBank/DDBJ whole genome shotgun (WGS) entry which is preliminary data.</text>
</comment>
<protein>
    <recommendedName>
        <fullName evidence="2">WAP domain-containing protein</fullName>
    </recommendedName>
</protein>
<dbReference type="Pfam" id="PF00095">
    <property type="entry name" value="WAP"/>
    <property type="match status" value="2"/>
</dbReference>
<dbReference type="EMBL" id="WJQU01000001">
    <property type="protein sequence ID" value="KAJ6649325.1"/>
    <property type="molecule type" value="Genomic_DNA"/>
</dbReference>
<dbReference type="GO" id="GO:0005576">
    <property type="term" value="C:extracellular region"/>
    <property type="evidence" value="ECO:0007669"/>
    <property type="project" value="InterPro"/>
</dbReference>
<reference evidence="3" key="1">
    <citation type="submission" date="2022-07" db="EMBL/GenBank/DDBJ databases">
        <authorList>
            <person name="Trinca V."/>
            <person name="Uliana J.V.C."/>
            <person name="Torres T.T."/>
            <person name="Ward R.J."/>
            <person name="Monesi N."/>
        </authorList>
    </citation>
    <scope>NUCLEOTIDE SEQUENCE</scope>
    <source>
        <strain evidence="3">HSMRA1968</strain>
        <tissue evidence="3">Whole embryos</tissue>
    </source>
</reference>
<dbReference type="PROSITE" id="PS51390">
    <property type="entry name" value="WAP"/>
    <property type="match status" value="1"/>
</dbReference>
<dbReference type="AlphaFoldDB" id="A0A9Q0SA51"/>